<evidence type="ECO:0000256" key="2">
    <source>
        <dbReference type="ARBA" id="ARBA00022475"/>
    </source>
</evidence>
<name>A0A3D8YHS8_9BACT</name>
<keyword evidence="7" id="KW-0812">Transmembrane</keyword>
<evidence type="ECO:0000313" key="8">
    <source>
        <dbReference type="EMBL" id="REA64342.1"/>
    </source>
</evidence>
<feature type="transmembrane region" description="Helical" evidence="7">
    <location>
        <begin position="23"/>
        <end position="45"/>
    </location>
</feature>
<dbReference type="CDD" id="cd07984">
    <property type="entry name" value="LPLAT_LABLAT-like"/>
    <property type="match status" value="1"/>
</dbReference>
<evidence type="ECO:0000256" key="4">
    <source>
        <dbReference type="ARBA" id="ARBA00022679"/>
    </source>
</evidence>
<keyword evidence="7" id="KW-1133">Transmembrane helix</keyword>
<evidence type="ECO:0000256" key="5">
    <source>
        <dbReference type="ARBA" id="ARBA00023136"/>
    </source>
</evidence>
<evidence type="ECO:0000313" key="9">
    <source>
        <dbReference type="Proteomes" id="UP000256373"/>
    </source>
</evidence>
<keyword evidence="9" id="KW-1185">Reference proteome</keyword>
<keyword evidence="6 8" id="KW-0012">Acyltransferase</keyword>
<keyword evidence="3" id="KW-0997">Cell inner membrane</keyword>
<dbReference type="EMBL" id="QNUL01000001">
    <property type="protein sequence ID" value="REA64342.1"/>
    <property type="molecule type" value="Genomic_DNA"/>
</dbReference>
<accession>A0A3D8YHS8</accession>
<comment type="subcellular location">
    <subcellularLocation>
        <location evidence="1">Cell inner membrane</location>
    </subcellularLocation>
</comment>
<evidence type="ECO:0000256" key="1">
    <source>
        <dbReference type="ARBA" id="ARBA00004533"/>
    </source>
</evidence>
<keyword evidence="4 8" id="KW-0808">Transferase</keyword>
<dbReference type="AlphaFoldDB" id="A0A3D8YHS8"/>
<dbReference type="PANTHER" id="PTHR30606:SF10">
    <property type="entry name" value="PHOSPHATIDYLINOSITOL MANNOSIDE ACYLTRANSFERASE"/>
    <property type="match status" value="1"/>
</dbReference>
<evidence type="ECO:0000256" key="6">
    <source>
        <dbReference type="ARBA" id="ARBA00023315"/>
    </source>
</evidence>
<dbReference type="OrthoDB" id="9801955at2"/>
<evidence type="ECO:0000256" key="3">
    <source>
        <dbReference type="ARBA" id="ARBA00022519"/>
    </source>
</evidence>
<dbReference type="PANTHER" id="PTHR30606">
    <property type="entry name" value="LIPID A BIOSYNTHESIS LAUROYL ACYLTRANSFERASE"/>
    <property type="match status" value="1"/>
</dbReference>
<keyword evidence="2" id="KW-1003">Cell membrane</keyword>
<keyword evidence="5 7" id="KW-0472">Membrane</keyword>
<dbReference type="GO" id="GO:0016746">
    <property type="term" value="F:acyltransferase activity"/>
    <property type="evidence" value="ECO:0007669"/>
    <property type="project" value="UniProtKB-KW"/>
</dbReference>
<comment type="caution">
    <text evidence="8">The sequence shown here is derived from an EMBL/GenBank/DDBJ whole genome shotgun (WGS) entry which is preliminary data.</text>
</comment>
<dbReference type="RefSeq" id="WP_115828949.1">
    <property type="nucleotide sequence ID" value="NZ_QNUL01000001.1"/>
</dbReference>
<dbReference type="GO" id="GO:0005886">
    <property type="term" value="C:plasma membrane"/>
    <property type="evidence" value="ECO:0007669"/>
    <property type="project" value="UniProtKB-SubCell"/>
</dbReference>
<dbReference type="GO" id="GO:0009247">
    <property type="term" value="P:glycolipid biosynthetic process"/>
    <property type="evidence" value="ECO:0007669"/>
    <property type="project" value="UniProtKB-ARBA"/>
</dbReference>
<dbReference type="InterPro" id="IPR004960">
    <property type="entry name" value="LipA_acyltrans"/>
</dbReference>
<reference evidence="8 9" key="1">
    <citation type="submission" date="2018-07" db="EMBL/GenBank/DDBJ databases">
        <title>Dyadobacter roseus sp. nov., isolated from rose rhizosphere soil.</title>
        <authorList>
            <person name="Chen L."/>
        </authorList>
    </citation>
    <scope>NUCLEOTIDE SEQUENCE [LARGE SCALE GENOMIC DNA]</scope>
    <source>
        <strain evidence="8 9">RS19</strain>
    </source>
</reference>
<proteinExistence type="predicted"/>
<dbReference type="Pfam" id="PF03279">
    <property type="entry name" value="Lip_A_acyltrans"/>
    <property type="match status" value="1"/>
</dbReference>
<dbReference type="Proteomes" id="UP000256373">
    <property type="component" value="Unassembled WGS sequence"/>
</dbReference>
<sequence length="304" mass="34912">MKINSSRPCKARSPGTKYSHLPAFFYGQILLGTAKAISLLIFLFLRHVIAYRRDVIKKNLTSSFPTKSEADIRRLTCDYYYHMSDLVVEPFLFYLAPAVIRSQLARYTNPQMLESLHGDSKHLILFASHYGNWEYLINLPEVTSYPVYTAYSPIKNGLMDKIMMRMRSFLGVRLIPKTGFYKQALTLLKEGSAPKLLIVIADQRPAPGSGKYHIPFLEQQTCVQTGGERIASSTKATVVYVESKKHGRFRYDFTFTLMKCTDAVIPLSITKEYYQILEKSIFHDPGYWLWSHNRWKLQRPAAAG</sequence>
<evidence type="ECO:0000256" key="7">
    <source>
        <dbReference type="SAM" id="Phobius"/>
    </source>
</evidence>
<organism evidence="8 9">
    <name type="scientific">Dyadobacter luteus</name>
    <dbReference type="NCBI Taxonomy" id="2259619"/>
    <lineage>
        <taxon>Bacteria</taxon>
        <taxon>Pseudomonadati</taxon>
        <taxon>Bacteroidota</taxon>
        <taxon>Cytophagia</taxon>
        <taxon>Cytophagales</taxon>
        <taxon>Spirosomataceae</taxon>
        <taxon>Dyadobacter</taxon>
    </lineage>
</organism>
<protein>
    <submittedName>
        <fullName evidence="8">Lipid A biosynthesis acyltransferase</fullName>
    </submittedName>
</protein>
<gene>
    <name evidence="8" type="ORF">DSL64_01980</name>
</gene>